<name>A0A8H4AY33_GIGMA</name>
<protein>
    <submittedName>
        <fullName evidence="1">Uncharacterized protein</fullName>
    </submittedName>
</protein>
<proteinExistence type="predicted"/>
<dbReference type="EMBL" id="WTPW01000137">
    <property type="protein sequence ID" value="KAF0543509.1"/>
    <property type="molecule type" value="Genomic_DNA"/>
</dbReference>
<keyword evidence="2" id="KW-1185">Reference proteome</keyword>
<organism evidence="1 2">
    <name type="scientific">Gigaspora margarita</name>
    <dbReference type="NCBI Taxonomy" id="4874"/>
    <lineage>
        <taxon>Eukaryota</taxon>
        <taxon>Fungi</taxon>
        <taxon>Fungi incertae sedis</taxon>
        <taxon>Mucoromycota</taxon>
        <taxon>Glomeromycotina</taxon>
        <taxon>Glomeromycetes</taxon>
        <taxon>Diversisporales</taxon>
        <taxon>Gigasporaceae</taxon>
        <taxon>Gigaspora</taxon>
    </lineage>
</organism>
<dbReference type="Proteomes" id="UP000439903">
    <property type="component" value="Unassembled WGS sequence"/>
</dbReference>
<reference evidence="1 2" key="1">
    <citation type="journal article" date="2019" name="Environ. Microbiol.">
        <title>At the nexus of three kingdoms: the genome of the mycorrhizal fungus Gigaspora margarita provides insights into plant, endobacterial and fungal interactions.</title>
        <authorList>
            <person name="Venice F."/>
            <person name="Ghignone S."/>
            <person name="Salvioli di Fossalunga A."/>
            <person name="Amselem J."/>
            <person name="Novero M."/>
            <person name="Xianan X."/>
            <person name="Sedzielewska Toro K."/>
            <person name="Morin E."/>
            <person name="Lipzen A."/>
            <person name="Grigoriev I.V."/>
            <person name="Henrissat B."/>
            <person name="Martin F.M."/>
            <person name="Bonfante P."/>
        </authorList>
    </citation>
    <scope>NUCLEOTIDE SEQUENCE [LARGE SCALE GENOMIC DNA]</scope>
    <source>
        <strain evidence="1 2">BEG34</strain>
    </source>
</reference>
<sequence length="113" mass="12727">MLKSEINSASGDKSHCTIRINDFGICMLDTCALKVVENTMQIETVLTNISNNVDSVEIIQSDIQYNQKDTTIAIGAHFTPCWKSACLFVYDLNDRKKSVNDPTVLQRLILNTW</sequence>
<dbReference type="OrthoDB" id="10576475at2759"/>
<comment type="caution">
    <text evidence="1">The sequence shown here is derived from an EMBL/GenBank/DDBJ whole genome shotgun (WGS) entry which is preliminary data.</text>
</comment>
<dbReference type="AlphaFoldDB" id="A0A8H4AY33"/>
<evidence type="ECO:0000313" key="2">
    <source>
        <dbReference type="Proteomes" id="UP000439903"/>
    </source>
</evidence>
<gene>
    <name evidence="1" type="ORF">F8M41_004008</name>
</gene>
<evidence type="ECO:0000313" key="1">
    <source>
        <dbReference type="EMBL" id="KAF0543509.1"/>
    </source>
</evidence>
<accession>A0A8H4AY33</accession>